<reference evidence="1 2" key="1">
    <citation type="submission" date="2015-01" db="EMBL/GenBank/DDBJ databases">
        <authorList>
            <person name="Aslett A.Martin."/>
            <person name="De Silva Nishadi"/>
        </authorList>
    </citation>
    <scope>NUCLEOTIDE SEQUENCE [LARGE SCALE GENOMIC DNA]</scope>
    <source>
        <strain evidence="1 2">R28058</strain>
    </source>
</reference>
<gene>
    <name evidence="1" type="ORF">R28058_04211</name>
</gene>
<proteinExistence type="predicted"/>
<dbReference type="AlphaFoldDB" id="A0A0C7R0B6"/>
<organism evidence="1 2">
    <name type="scientific">Paraclostridium sordellii</name>
    <name type="common">Clostridium sordellii</name>
    <dbReference type="NCBI Taxonomy" id="1505"/>
    <lineage>
        <taxon>Bacteria</taxon>
        <taxon>Bacillati</taxon>
        <taxon>Bacillota</taxon>
        <taxon>Clostridia</taxon>
        <taxon>Peptostreptococcales</taxon>
        <taxon>Peptostreptococcaceae</taxon>
        <taxon>Paraclostridium</taxon>
    </lineage>
</organism>
<sequence length="44" mass="5316">MKTYFVNQMCRIRQYSFNISAYKANNGISPSKIKYLKQRVSYKF</sequence>
<dbReference type="EMBL" id="CEKZ01000003">
    <property type="protein sequence ID" value="CEQ02688.1"/>
    <property type="molecule type" value="Genomic_DNA"/>
</dbReference>
<accession>A0A0C7R0B6</accession>
<evidence type="ECO:0000313" key="1">
    <source>
        <dbReference type="EMBL" id="CEQ02688.1"/>
    </source>
</evidence>
<dbReference type="RefSeq" id="WP_261290954.1">
    <property type="nucleotide sequence ID" value="NZ_CDNI01000003.1"/>
</dbReference>
<protein>
    <submittedName>
        <fullName evidence="1">Uncharacterized protein</fullName>
    </submittedName>
</protein>
<dbReference type="Proteomes" id="UP000049127">
    <property type="component" value="Unassembled WGS sequence"/>
</dbReference>
<evidence type="ECO:0000313" key="2">
    <source>
        <dbReference type="Proteomes" id="UP000049127"/>
    </source>
</evidence>
<name>A0A0C7R0B6_PARSO</name>